<dbReference type="SMART" id="SM00257">
    <property type="entry name" value="LysM"/>
    <property type="match status" value="1"/>
</dbReference>
<feature type="domain" description="LysM" evidence="2">
    <location>
        <begin position="31"/>
        <end position="78"/>
    </location>
</feature>
<evidence type="ECO:0000313" key="3">
    <source>
        <dbReference type="EMBL" id="KRG70284.1"/>
    </source>
</evidence>
<feature type="signal peptide" evidence="1">
    <location>
        <begin position="1"/>
        <end position="28"/>
    </location>
</feature>
<dbReference type="Gene3D" id="2.60.120.1440">
    <property type="match status" value="1"/>
</dbReference>
<organism evidence="3 4">
    <name type="scientific">Stenotrophomonas terrae</name>
    <dbReference type="NCBI Taxonomy" id="405446"/>
    <lineage>
        <taxon>Bacteria</taxon>
        <taxon>Pseudomonadati</taxon>
        <taxon>Pseudomonadota</taxon>
        <taxon>Gammaproteobacteria</taxon>
        <taxon>Lysobacterales</taxon>
        <taxon>Lysobacteraceae</taxon>
        <taxon>Stenotrophomonas</taxon>
    </lineage>
</organism>
<dbReference type="RefSeq" id="WP_083491150.1">
    <property type="nucleotide sequence ID" value="NZ_LDJJ01000013.1"/>
</dbReference>
<dbReference type="Proteomes" id="UP000051863">
    <property type="component" value="Unassembled WGS sequence"/>
</dbReference>
<dbReference type="PROSITE" id="PS51782">
    <property type="entry name" value="LYSM"/>
    <property type="match status" value="1"/>
</dbReference>
<dbReference type="InterPro" id="IPR006860">
    <property type="entry name" value="FecR"/>
</dbReference>
<dbReference type="OrthoDB" id="9813091at2"/>
<dbReference type="AlphaFoldDB" id="A0A0R0CK26"/>
<protein>
    <submittedName>
        <fullName evidence="3">Peptidoglycan-binding protein LysM</fullName>
    </submittedName>
</protein>
<dbReference type="Pfam" id="PF04773">
    <property type="entry name" value="FecR"/>
    <property type="match status" value="1"/>
</dbReference>
<dbReference type="InterPro" id="IPR036779">
    <property type="entry name" value="LysM_dom_sf"/>
</dbReference>
<dbReference type="SUPFAM" id="SSF54106">
    <property type="entry name" value="LysM domain"/>
    <property type="match status" value="1"/>
</dbReference>
<dbReference type="PATRIC" id="fig|405446.3.peg.294"/>
<dbReference type="EMBL" id="LDJJ01000013">
    <property type="protein sequence ID" value="KRG70284.1"/>
    <property type="molecule type" value="Genomic_DNA"/>
</dbReference>
<dbReference type="Gene3D" id="2.60.40.10">
    <property type="entry name" value="Immunoglobulins"/>
    <property type="match status" value="1"/>
</dbReference>
<accession>A0A0R0CK26</accession>
<keyword evidence="4" id="KW-1185">Reference proteome</keyword>
<reference evidence="3 4" key="1">
    <citation type="submission" date="2015-05" db="EMBL/GenBank/DDBJ databases">
        <title>Genome sequencing and analysis of members of genus Stenotrophomonas.</title>
        <authorList>
            <person name="Patil P.P."/>
            <person name="Midha S."/>
            <person name="Patil P.B."/>
        </authorList>
    </citation>
    <scope>NUCLEOTIDE SEQUENCE [LARGE SCALE GENOMIC DNA]</scope>
    <source>
        <strain evidence="3 4">DSM 18941</strain>
    </source>
</reference>
<evidence type="ECO:0000256" key="1">
    <source>
        <dbReference type="SAM" id="SignalP"/>
    </source>
</evidence>
<feature type="chain" id="PRO_5006394214" evidence="1">
    <location>
        <begin position="29"/>
        <end position="548"/>
    </location>
</feature>
<dbReference type="Pfam" id="PF01476">
    <property type="entry name" value="LysM"/>
    <property type="match status" value="1"/>
</dbReference>
<proteinExistence type="predicted"/>
<dbReference type="CDD" id="cd00118">
    <property type="entry name" value="LysM"/>
    <property type="match status" value="1"/>
</dbReference>
<evidence type="ECO:0000259" key="2">
    <source>
        <dbReference type="PROSITE" id="PS51782"/>
    </source>
</evidence>
<gene>
    <name evidence="3" type="ORF">ABB27_04990</name>
</gene>
<dbReference type="PIRSF" id="PIRSF029644">
    <property type="entry name" value="UCP029644"/>
    <property type="match status" value="1"/>
</dbReference>
<dbReference type="InterPro" id="IPR018392">
    <property type="entry name" value="LysM"/>
</dbReference>
<dbReference type="PANTHER" id="PTHR38731">
    <property type="entry name" value="LIPL45-RELATED LIPOPROTEIN-RELATED"/>
    <property type="match status" value="1"/>
</dbReference>
<dbReference type="PANTHER" id="PTHR38731:SF3">
    <property type="entry name" value="BLL6125 PROTEIN"/>
    <property type="match status" value="1"/>
</dbReference>
<dbReference type="InterPro" id="IPR016930">
    <property type="entry name" value="UCP029644"/>
</dbReference>
<keyword evidence="1" id="KW-0732">Signal</keyword>
<name>A0A0R0CK26_9GAMM</name>
<dbReference type="InterPro" id="IPR013783">
    <property type="entry name" value="Ig-like_fold"/>
</dbReference>
<sequence length="548" mass="59244">MRNTDVRPSLLQLLLAALLLCWATVASAQDWTYRARPGDTLWDLGARYLKANVPWQRLQAHNRIDDPYRLAPGQDLRFPISWLRVQPAPARVLALRGHAEVSDPVNGTRPLQLGMLLTIGSGVQTGDDASVTLGFADDSRLQLRENSQLLLDQLSSYGATGMVDTRIRLQRGRSSSQVTPARGPASRYIITAPTATSSVRGTLFRVNAGGGSRPASTEVVEGHVQVGNQGGQRVIDAGHASLVRAAGTAPSQPQALPPAPALLDSQLRLQPLPLLAAWQPVDGATRYRVEVVLAATPDVQLFAREVSAPQIQIDTLPPGQLRLLVRAVDADGVEGLDAARDFSVPEGLPAPLTLAPTHGQTLQQLQPRFEWAKVADATGTVLQIADNASFVQPLIEQASRSQQLRIPRPLPAGDYFWRVASLDAQGAPGRYGQALPLQLSDAPLATPLQSDKVHKGQLTLRWPADGDARHYRVQIARDAGFSHLLLDQQTDTPEVSFKRPWRGGNLYVRVQSIADDGYAGMFSTPQQIQLPCRLCYGLGAGALLLLAL</sequence>
<dbReference type="Gene3D" id="3.10.350.10">
    <property type="entry name" value="LysM domain"/>
    <property type="match status" value="1"/>
</dbReference>
<evidence type="ECO:0000313" key="4">
    <source>
        <dbReference type="Proteomes" id="UP000051863"/>
    </source>
</evidence>
<comment type="caution">
    <text evidence="3">The sequence shown here is derived from an EMBL/GenBank/DDBJ whole genome shotgun (WGS) entry which is preliminary data.</text>
</comment>